<dbReference type="PIRSF" id="PIRSF010631">
    <property type="entry name" value="A-rhamnsds"/>
    <property type="match status" value="1"/>
</dbReference>
<dbReference type="Pfam" id="PF25788">
    <property type="entry name" value="Ig_Rha78A_N"/>
    <property type="match status" value="1"/>
</dbReference>
<dbReference type="Pfam" id="PF17389">
    <property type="entry name" value="Bac_rhamnosid6H"/>
    <property type="match status" value="1"/>
</dbReference>
<dbReference type="Gene3D" id="2.60.40.10">
    <property type="entry name" value="Immunoglobulins"/>
    <property type="match status" value="1"/>
</dbReference>
<dbReference type="Pfam" id="PF17390">
    <property type="entry name" value="Bac_rhamnosid_C"/>
    <property type="match status" value="1"/>
</dbReference>
<evidence type="ECO:0000259" key="7">
    <source>
        <dbReference type="Pfam" id="PF17390"/>
    </source>
</evidence>
<dbReference type="SUPFAM" id="SSF48208">
    <property type="entry name" value="Six-hairpin glycosidases"/>
    <property type="match status" value="1"/>
</dbReference>
<dbReference type="InterPro" id="IPR013783">
    <property type="entry name" value="Ig-like_fold"/>
</dbReference>
<feature type="domain" description="Alpha-L-rhamnosidase concanavalin-like" evidence="4">
    <location>
        <begin position="321"/>
        <end position="419"/>
    </location>
</feature>
<dbReference type="Gene3D" id="1.50.10.10">
    <property type="match status" value="1"/>
</dbReference>
<dbReference type="InterPro" id="IPR012341">
    <property type="entry name" value="6hp_glycosidase-like_sf"/>
</dbReference>
<sequence>MKIINLRVEHYRTPLGIAESKPRISWSFEGPEQNWSQRSYEISIQRHPETTPELFKSHVDQSLYLAWPSTPLESQQSVLLRVRAQSQDQEWTAWSDELRIEAALLEPQDWQCSLIRPLSKRVENEPLKPVLFRRNFQLEQSARTARLYITAQGIYEAHINGQRVGDHVLAPGWTSYDHELSYQTFDVLSQLQSGANAIGVQVAEGWFCGRLGFMGGERDIWGSSVGIFAQLMVTYDDGSVQVIGTDDSWKSGTGPLLQAEIYNGEVFDARLNVPGWQTTAFVDDNWEGVETVAMDVSILRAQDSPPVRQIETIPVQEKITSPSGKVILDFGQNLVGWVRCNLSGPAGHRVQLTHVEVLEKGECATAPLREAKCTDEIILSGSDLVYEPRFTFHGFRYVQIDGYAPEKINMDDFFAIVIHSDMERTGWFECSEPMLNKLHENVVWSMRGNFVSVPTDCPQRDERLGWTGDLQAFAPTAGFLYSTNGMLKSWLRGLSQDQMEDASSVPPLFSPNIWKGRPNIPSAIWGDAIISVPWDLYQASGDTSLLKDFYSNMTAWIDKGIKRGEDGLWDPNHPQLGDWLEPAAPPDDPGNGPTDEILVSNAFLIRMTDLMAETSEILGHRSQCQKYLNQAQSLREHFTRNFITEAGRVVSDTQTALALAVHFSLFPTPHQQQAAGDRLVHLIRRNARFKIATGFAGTPIIGHALSKIGQEQIFYRMLMHRKPPSWLYPITMGATTVWERWDSMLPDGSLNASSMTSFNHYALGAVAGWMHSNIAGLEPLEPGWKRIRIAPRPGGTLTSCSARYLSPFGAIDVEWKLEGESIDLTVQIPGNVTAEVTLPGAPMETVGSGKHVFRHGYSRPEWPPLPIYAPFVPHDDDEP</sequence>
<protein>
    <recommendedName>
        <fullName evidence="2">alpha-L-rhamnosidase</fullName>
        <ecNumber evidence="2">3.2.1.40</ecNumber>
    </recommendedName>
</protein>
<feature type="domain" description="Alpha-L-rhamnosidase C-terminal" evidence="7">
    <location>
        <begin position="776"/>
        <end position="850"/>
    </location>
</feature>
<dbReference type="InterPro" id="IPR008928">
    <property type="entry name" value="6-hairpin_glycosidase_sf"/>
</dbReference>
<proteinExistence type="predicted"/>
<organism evidence="8 9">
    <name type="scientific">Plectosphaerella cucumerina</name>
    <dbReference type="NCBI Taxonomy" id="40658"/>
    <lineage>
        <taxon>Eukaryota</taxon>
        <taxon>Fungi</taxon>
        <taxon>Dikarya</taxon>
        <taxon>Ascomycota</taxon>
        <taxon>Pezizomycotina</taxon>
        <taxon>Sordariomycetes</taxon>
        <taxon>Hypocreomycetidae</taxon>
        <taxon>Glomerellales</taxon>
        <taxon>Plectosphaerellaceae</taxon>
        <taxon>Plectosphaerella</taxon>
    </lineage>
</organism>
<dbReference type="EC" id="3.2.1.40" evidence="2"/>
<keyword evidence="3" id="KW-0378">Hydrolase</keyword>
<comment type="catalytic activity">
    <reaction evidence="1">
        <text>Hydrolysis of terminal non-reducing alpha-L-rhamnose residues in alpha-L-rhamnosides.</text>
        <dbReference type="EC" id="3.2.1.40"/>
    </reaction>
</comment>
<evidence type="ECO:0000256" key="2">
    <source>
        <dbReference type="ARBA" id="ARBA00012652"/>
    </source>
</evidence>
<feature type="domain" description="Bacterial alpha-L-rhamnosidase N-terminal" evidence="5">
    <location>
        <begin position="142"/>
        <end position="310"/>
    </location>
</feature>
<dbReference type="InterPro" id="IPR016007">
    <property type="entry name" value="Alpha_rhamnosid"/>
</dbReference>
<accession>A0A8K0T4K5</accession>
<dbReference type="InterPro" id="IPR035398">
    <property type="entry name" value="Bac_rhamnosid_C"/>
</dbReference>
<evidence type="ECO:0000313" key="9">
    <source>
        <dbReference type="Proteomes" id="UP000813385"/>
    </source>
</evidence>
<dbReference type="GO" id="GO:0005975">
    <property type="term" value="P:carbohydrate metabolic process"/>
    <property type="evidence" value="ECO:0007669"/>
    <property type="project" value="InterPro"/>
</dbReference>
<gene>
    <name evidence="8" type="ORF">B0T11DRAFT_360111</name>
</gene>
<dbReference type="Pfam" id="PF08531">
    <property type="entry name" value="Bac_rhamnosid_N"/>
    <property type="match status" value="1"/>
</dbReference>
<dbReference type="InterPro" id="IPR035396">
    <property type="entry name" value="Bac_rhamnosid6H"/>
</dbReference>
<dbReference type="Gene3D" id="2.60.120.260">
    <property type="entry name" value="Galactose-binding domain-like"/>
    <property type="match status" value="2"/>
</dbReference>
<dbReference type="Pfam" id="PF05592">
    <property type="entry name" value="Bac_rhamnosid"/>
    <property type="match status" value="1"/>
</dbReference>
<evidence type="ECO:0000259" key="6">
    <source>
        <dbReference type="Pfam" id="PF17389"/>
    </source>
</evidence>
<name>A0A8K0T4K5_9PEZI</name>
<evidence type="ECO:0000259" key="4">
    <source>
        <dbReference type="Pfam" id="PF05592"/>
    </source>
</evidence>
<dbReference type="AlphaFoldDB" id="A0A8K0T4K5"/>
<dbReference type="Gene3D" id="2.60.420.10">
    <property type="entry name" value="Maltose phosphorylase, domain 3"/>
    <property type="match status" value="1"/>
</dbReference>
<dbReference type="InterPro" id="IPR013737">
    <property type="entry name" value="Bac_rhamnosid_N"/>
</dbReference>
<dbReference type="InterPro" id="IPR008902">
    <property type="entry name" value="Rhamnosid_concanavalin"/>
</dbReference>
<dbReference type="OrthoDB" id="10036721at2759"/>
<dbReference type="PANTHER" id="PTHR33307:SF6">
    <property type="entry name" value="ALPHA-RHAMNOSIDASE (EUROFUNG)-RELATED"/>
    <property type="match status" value="1"/>
</dbReference>
<evidence type="ECO:0000259" key="5">
    <source>
        <dbReference type="Pfam" id="PF08531"/>
    </source>
</evidence>
<comment type="caution">
    <text evidence="8">The sequence shown here is derived from an EMBL/GenBank/DDBJ whole genome shotgun (WGS) entry which is preliminary data.</text>
</comment>
<evidence type="ECO:0000313" key="8">
    <source>
        <dbReference type="EMBL" id="KAH7347662.1"/>
    </source>
</evidence>
<feature type="domain" description="Alpha-L-rhamnosidase six-hairpin glycosidase" evidence="6">
    <location>
        <begin position="423"/>
        <end position="774"/>
    </location>
</feature>
<keyword evidence="9" id="KW-1185">Reference proteome</keyword>
<dbReference type="Proteomes" id="UP000813385">
    <property type="component" value="Unassembled WGS sequence"/>
</dbReference>
<reference evidence="8" key="1">
    <citation type="journal article" date="2021" name="Nat. Commun.">
        <title>Genetic determinants of endophytism in the Arabidopsis root mycobiome.</title>
        <authorList>
            <person name="Mesny F."/>
            <person name="Miyauchi S."/>
            <person name="Thiergart T."/>
            <person name="Pickel B."/>
            <person name="Atanasova L."/>
            <person name="Karlsson M."/>
            <person name="Huettel B."/>
            <person name="Barry K.W."/>
            <person name="Haridas S."/>
            <person name="Chen C."/>
            <person name="Bauer D."/>
            <person name="Andreopoulos W."/>
            <person name="Pangilinan J."/>
            <person name="LaButti K."/>
            <person name="Riley R."/>
            <person name="Lipzen A."/>
            <person name="Clum A."/>
            <person name="Drula E."/>
            <person name="Henrissat B."/>
            <person name="Kohler A."/>
            <person name="Grigoriev I.V."/>
            <person name="Martin F.M."/>
            <person name="Hacquard S."/>
        </authorList>
    </citation>
    <scope>NUCLEOTIDE SEQUENCE</scope>
    <source>
        <strain evidence="8">MPI-CAGE-AT-0016</strain>
    </source>
</reference>
<dbReference type="GO" id="GO:0030596">
    <property type="term" value="F:alpha-L-rhamnosidase activity"/>
    <property type="evidence" value="ECO:0007669"/>
    <property type="project" value="UniProtKB-EC"/>
</dbReference>
<evidence type="ECO:0000256" key="3">
    <source>
        <dbReference type="ARBA" id="ARBA00022801"/>
    </source>
</evidence>
<evidence type="ECO:0000256" key="1">
    <source>
        <dbReference type="ARBA" id="ARBA00001445"/>
    </source>
</evidence>
<dbReference type="PANTHER" id="PTHR33307">
    <property type="entry name" value="ALPHA-RHAMNOSIDASE (EUROFUNG)"/>
    <property type="match status" value="1"/>
</dbReference>
<dbReference type="EMBL" id="JAGPXD010000007">
    <property type="protein sequence ID" value="KAH7347662.1"/>
    <property type="molecule type" value="Genomic_DNA"/>
</dbReference>